<dbReference type="InterPro" id="IPR038722">
    <property type="entry name" value="Ner_HTH_dom"/>
</dbReference>
<evidence type="ECO:0000313" key="7">
    <source>
        <dbReference type="Proteomes" id="UP001302443"/>
    </source>
</evidence>
<keyword evidence="4" id="KW-0804">Transcription</keyword>
<evidence type="ECO:0000256" key="2">
    <source>
        <dbReference type="ARBA" id="ARBA00023015"/>
    </source>
</evidence>
<dbReference type="Gene3D" id="1.10.260.40">
    <property type="entry name" value="lambda repressor-like DNA-binding domains"/>
    <property type="match status" value="1"/>
</dbReference>
<comment type="similarity">
    <text evidence="1">Belongs to the ner transcriptional regulatory family.</text>
</comment>
<sequence>MMLRKSNWHPADIIAALRKRGTTLAAISREAGLSSSTLANALSRPWPKGEWIIANFLGIHPSEIWPSRYYDPMTGDLLERKVREKPKKIQETGELENKELEEEKDLKSVAIFDQN</sequence>
<feature type="domain" description="Ner winged helix-turn-helix DNA-binding" evidence="5">
    <location>
        <begin position="7"/>
        <end position="81"/>
    </location>
</feature>
<protein>
    <submittedName>
        <fullName evidence="6">Helix-turn-helix transcriptional regulator</fullName>
    </submittedName>
</protein>
<dbReference type="InterPro" id="IPR010982">
    <property type="entry name" value="Lambda_DNA-bd_dom_sf"/>
</dbReference>
<gene>
    <name evidence="6" type="ORF">QS795_015900</name>
</gene>
<name>A0ABZ0N0M4_9GAMM</name>
<evidence type="ECO:0000256" key="1">
    <source>
        <dbReference type="ARBA" id="ARBA00006157"/>
    </source>
</evidence>
<keyword evidence="2" id="KW-0805">Transcription regulation</keyword>
<evidence type="ECO:0000313" key="6">
    <source>
        <dbReference type="EMBL" id="WPA91928.1"/>
    </source>
</evidence>
<keyword evidence="3" id="KW-0238">DNA-binding</keyword>
<evidence type="ECO:0000259" key="5">
    <source>
        <dbReference type="Pfam" id="PF13693"/>
    </source>
</evidence>
<organism evidence="6 7">
    <name type="scientific">Providencia zhijiangensis</name>
    <dbReference type="NCBI Taxonomy" id="3053982"/>
    <lineage>
        <taxon>Bacteria</taxon>
        <taxon>Pseudomonadati</taxon>
        <taxon>Pseudomonadota</taxon>
        <taxon>Gammaproteobacteria</taxon>
        <taxon>Enterobacterales</taxon>
        <taxon>Morganellaceae</taxon>
        <taxon>Providencia</taxon>
    </lineage>
</organism>
<evidence type="ECO:0000256" key="3">
    <source>
        <dbReference type="ARBA" id="ARBA00023125"/>
    </source>
</evidence>
<dbReference type="Pfam" id="PF13693">
    <property type="entry name" value="HTH_35"/>
    <property type="match status" value="1"/>
</dbReference>
<dbReference type="SUPFAM" id="SSF47413">
    <property type="entry name" value="lambda repressor-like DNA-binding domains"/>
    <property type="match status" value="1"/>
</dbReference>
<accession>A0ABZ0N0M4</accession>
<reference evidence="6 7" key="1">
    <citation type="submission" date="2023-09" db="EMBL/GenBank/DDBJ databases">
        <title>Genomic Revisitation and Reclassification of the Genus Providencia.</title>
        <authorList>
            <person name="Dong X."/>
        </authorList>
    </citation>
    <scope>NUCLEOTIDE SEQUENCE [LARGE SCALE GENOMIC DNA]</scope>
    <source>
        <strain evidence="6 7">D4759</strain>
    </source>
</reference>
<evidence type="ECO:0000256" key="4">
    <source>
        <dbReference type="ARBA" id="ARBA00023163"/>
    </source>
</evidence>
<keyword evidence="7" id="KW-1185">Reference proteome</keyword>
<proteinExistence type="inferred from homology"/>
<dbReference type="Proteomes" id="UP001302443">
    <property type="component" value="Chromosome"/>
</dbReference>
<dbReference type="EMBL" id="CP135990">
    <property type="protein sequence ID" value="WPA91928.1"/>
    <property type="molecule type" value="Genomic_DNA"/>
</dbReference>